<evidence type="ECO:0000256" key="3">
    <source>
        <dbReference type="ARBA" id="ARBA00022692"/>
    </source>
</evidence>
<feature type="transmembrane region" description="Helical" evidence="6">
    <location>
        <begin position="49"/>
        <end position="69"/>
    </location>
</feature>
<evidence type="ECO:0000256" key="2">
    <source>
        <dbReference type="ARBA" id="ARBA00022475"/>
    </source>
</evidence>
<feature type="transmembrane region" description="Helical" evidence="6">
    <location>
        <begin position="366"/>
        <end position="385"/>
    </location>
</feature>
<keyword evidence="2" id="KW-1003">Cell membrane</keyword>
<evidence type="ECO:0000256" key="5">
    <source>
        <dbReference type="ARBA" id="ARBA00023136"/>
    </source>
</evidence>
<comment type="subcellular location">
    <subcellularLocation>
        <location evidence="1">Cell membrane</location>
        <topology evidence="1">Multi-pass membrane protein</topology>
    </subcellularLocation>
</comment>
<dbReference type="InterPro" id="IPR011701">
    <property type="entry name" value="MFS"/>
</dbReference>
<dbReference type="GO" id="GO:0005886">
    <property type="term" value="C:plasma membrane"/>
    <property type="evidence" value="ECO:0007669"/>
    <property type="project" value="UniProtKB-SubCell"/>
</dbReference>
<name>A0A1N7FGJ5_9NOCA</name>
<dbReference type="Proteomes" id="UP000186218">
    <property type="component" value="Unassembled WGS sequence"/>
</dbReference>
<dbReference type="InterPro" id="IPR036259">
    <property type="entry name" value="MFS_trans_sf"/>
</dbReference>
<organism evidence="7 8">
    <name type="scientific">Williamsia sterculiae</name>
    <dbReference type="NCBI Taxonomy" id="1344003"/>
    <lineage>
        <taxon>Bacteria</taxon>
        <taxon>Bacillati</taxon>
        <taxon>Actinomycetota</taxon>
        <taxon>Actinomycetes</taxon>
        <taxon>Mycobacteriales</taxon>
        <taxon>Nocardiaceae</taxon>
        <taxon>Williamsia</taxon>
    </lineage>
</organism>
<protein>
    <submittedName>
        <fullName evidence="7">Predicted arabinose efflux permease, MFS family</fullName>
    </submittedName>
</protein>
<dbReference type="RefSeq" id="WP_076479140.1">
    <property type="nucleotide sequence ID" value="NZ_FTNT01000005.1"/>
</dbReference>
<dbReference type="STRING" id="1344003.SAMN05445060_2051"/>
<evidence type="ECO:0000256" key="1">
    <source>
        <dbReference type="ARBA" id="ARBA00004651"/>
    </source>
</evidence>
<evidence type="ECO:0000313" key="8">
    <source>
        <dbReference type="Proteomes" id="UP000186218"/>
    </source>
</evidence>
<keyword evidence="3 6" id="KW-0812">Transmembrane</keyword>
<dbReference type="Pfam" id="PF07690">
    <property type="entry name" value="MFS_1"/>
    <property type="match status" value="1"/>
</dbReference>
<evidence type="ECO:0000256" key="6">
    <source>
        <dbReference type="SAM" id="Phobius"/>
    </source>
</evidence>
<gene>
    <name evidence="7" type="ORF">SAMN05445060_2051</name>
</gene>
<feature type="transmembrane region" description="Helical" evidence="6">
    <location>
        <begin position="174"/>
        <end position="194"/>
    </location>
</feature>
<evidence type="ECO:0000256" key="4">
    <source>
        <dbReference type="ARBA" id="ARBA00022989"/>
    </source>
</evidence>
<dbReference type="Gene3D" id="1.20.1250.20">
    <property type="entry name" value="MFS general substrate transporter like domains"/>
    <property type="match status" value="1"/>
</dbReference>
<feature type="transmembrane region" description="Helical" evidence="6">
    <location>
        <begin position="81"/>
        <end position="102"/>
    </location>
</feature>
<feature type="transmembrane region" description="Helical" evidence="6">
    <location>
        <begin position="235"/>
        <end position="259"/>
    </location>
</feature>
<reference evidence="7 8" key="1">
    <citation type="submission" date="2017-01" db="EMBL/GenBank/DDBJ databases">
        <authorList>
            <person name="Mah S.A."/>
            <person name="Swanson W.J."/>
            <person name="Moy G.W."/>
            <person name="Vacquier V.D."/>
        </authorList>
    </citation>
    <scope>NUCLEOTIDE SEQUENCE [LARGE SCALE GENOMIC DNA]</scope>
    <source>
        <strain evidence="7 8">CPCC 203464</strain>
    </source>
</reference>
<feature type="transmembrane region" description="Helical" evidence="6">
    <location>
        <begin position="271"/>
        <end position="295"/>
    </location>
</feature>
<keyword evidence="5 6" id="KW-0472">Membrane</keyword>
<feature type="transmembrane region" description="Helical" evidence="6">
    <location>
        <begin position="108"/>
        <end position="131"/>
    </location>
</feature>
<sequence length="429" mass="43946">MTSLRRFLTAPGLLRLLSVRLGSQVTDGLFQAALGGAILFNPERHSDPLAVAGGFAVLLLPYSFIGPFAGALLDHWARRTVLIWANVFRALSITLVAVAVATGCGDSVVLLLALVVTGASRFVASGLSAALPHVIERERLVGTNAFFTTIGAVALAVGAGLAVAFRAMFGADNVGSALTISTGMVLALLAAALANGFERFRLGPDEPDESTHTAVHAVAVGLLHGARAAWRAPSVVSALSAIGAHRLVFGLNTLMLLVLTKHSTLGGGGLTGISLVAALTAGGLFLAAVITPLSVNRIGRQRTLLVALGVGVVAETSLVTLDSVVICVSALVLGLIGQIAKLCGDAAMQMDVDDTHRGQVFSFQDAVFNVAYVAAITCAALTIAPDGRSPGLPALGAVLYAIGMVVVVLCGRRVVDRVDTPRGTVARLS</sequence>
<evidence type="ECO:0000313" key="7">
    <source>
        <dbReference type="EMBL" id="SIR99461.1"/>
    </source>
</evidence>
<dbReference type="AlphaFoldDB" id="A0A1N7FGJ5"/>
<dbReference type="PANTHER" id="PTHR23513:SF17">
    <property type="entry name" value="MEMBRANE PROTEIN"/>
    <property type="match status" value="1"/>
</dbReference>
<keyword evidence="4 6" id="KW-1133">Transmembrane helix</keyword>
<proteinExistence type="predicted"/>
<dbReference type="GO" id="GO:0022857">
    <property type="term" value="F:transmembrane transporter activity"/>
    <property type="evidence" value="ECO:0007669"/>
    <property type="project" value="InterPro"/>
</dbReference>
<dbReference type="EMBL" id="FTNT01000005">
    <property type="protein sequence ID" value="SIR99461.1"/>
    <property type="molecule type" value="Genomic_DNA"/>
</dbReference>
<keyword evidence="8" id="KW-1185">Reference proteome</keyword>
<accession>A0A1N7FGJ5</accession>
<feature type="transmembrane region" description="Helical" evidence="6">
    <location>
        <begin position="143"/>
        <end position="168"/>
    </location>
</feature>
<dbReference type="PANTHER" id="PTHR23513">
    <property type="entry name" value="INTEGRAL MEMBRANE EFFLUX PROTEIN-RELATED"/>
    <property type="match status" value="1"/>
</dbReference>
<feature type="transmembrane region" description="Helical" evidence="6">
    <location>
        <begin position="391"/>
        <end position="410"/>
    </location>
</feature>
<dbReference type="SUPFAM" id="SSF103473">
    <property type="entry name" value="MFS general substrate transporter"/>
    <property type="match status" value="1"/>
</dbReference>